<protein>
    <recommendedName>
        <fullName evidence="3">Transposase</fullName>
    </recommendedName>
</protein>
<dbReference type="Proteomes" id="UP001321763">
    <property type="component" value="Chromosome"/>
</dbReference>
<evidence type="ECO:0008006" key="3">
    <source>
        <dbReference type="Google" id="ProtNLM"/>
    </source>
</evidence>
<gene>
    <name evidence="1" type="ORF">K234311028_04940</name>
</gene>
<organism evidence="1 2">
    <name type="scientific">Clostridium tetani</name>
    <dbReference type="NCBI Taxonomy" id="1513"/>
    <lineage>
        <taxon>Bacteria</taxon>
        <taxon>Bacillati</taxon>
        <taxon>Bacillota</taxon>
        <taxon>Clostridia</taxon>
        <taxon>Eubacteriales</taxon>
        <taxon>Clostridiaceae</taxon>
        <taxon>Clostridium</taxon>
    </lineage>
</organism>
<evidence type="ECO:0000313" key="2">
    <source>
        <dbReference type="Proteomes" id="UP001321763"/>
    </source>
</evidence>
<accession>A0ABC8E9J3</accession>
<sequence length="234" mass="28198">MGTMIKTVKQYSYELDDNIIKELSFIGKKYKNVKNYIYSRYSGINSIPLLKKDRQIRDQWVKTKFAEQWKLPSRYWKLALSEAFGNIRTEWTNIKNRVKEQCKINDNLSNEDKHYINYILKFNDYYYKVLTNQSFEIPKIFKDKDLNYKYLNSLIKRYTRRYKGRISYSKNGRTFSIDTGLYRYKDGCINITSTKKGKILSIKLTDNNQYDRTMIVKRIDNKIEIDFGLYIINI</sequence>
<name>A0ABC8E9J3_CLOTA</name>
<reference evidence="1 2" key="1">
    <citation type="submission" date="2022-09" db="EMBL/GenBank/DDBJ databases">
        <title>complete genome sequences of Clostridium tetani str. KHSU-234311-028 isolated from soil.</title>
        <authorList>
            <person name="Sekizuka T."/>
            <person name="Shitada C."/>
            <person name="Takahashi M."/>
            <person name="Kuroda M."/>
        </authorList>
    </citation>
    <scope>NUCLEOTIDE SEQUENCE [LARGE SCALE GENOMIC DNA]</scope>
    <source>
        <strain evidence="1 2">KHSU-234311-028</strain>
    </source>
</reference>
<dbReference type="AlphaFoldDB" id="A0ABC8E9J3"/>
<evidence type="ECO:0000313" key="1">
    <source>
        <dbReference type="EMBL" id="BDR80248.1"/>
    </source>
</evidence>
<proteinExistence type="predicted"/>
<dbReference type="EMBL" id="AP026818">
    <property type="protein sequence ID" value="BDR80248.1"/>
    <property type="molecule type" value="Genomic_DNA"/>
</dbReference>